<protein>
    <submittedName>
        <fullName evidence="1">Uncharacterized protein</fullName>
    </submittedName>
</protein>
<accession>A0A397H6A2</accession>
<proteinExistence type="predicted"/>
<evidence type="ECO:0000313" key="1">
    <source>
        <dbReference type="EMBL" id="RHZ58605.1"/>
    </source>
</evidence>
<dbReference type="EMBL" id="PQFF01000335">
    <property type="protein sequence ID" value="RHZ58605.1"/>
    <property type="molecule type" value="Genomic_DNA"/>
</dbReference>
<dbReference type="Proteomes" id="UP000266861">
    <property type="component" value="Unassembled WGS sequence"/>
</dbReference>
<sequence length="114" mass="12903">MILEENLSPDLDIEGDEDNNGTITINSAIIDEKEVASDAIGEMFEDTPIKVPLHENVANMVKAVILTIRGDEECNEMHIMTYRKLRYFTIVAIVGKPFVDKLRFCHFAKIEFGT</sequence>
<gene>
    <name evidence="1" type="ORF">Glove_372g19</name>
</gene>
<reference evidence="1 2" key="1">
    <citation type="submission" date="2018-08" db="EMBL/GenBank/DDBJ databases">
        <title>Genome and evolution of the arbuscular mycorrhizal fungus Diversispora epigaea (formerly Glomus versiforme) and its bacterial endosymbionts.</title>
        <authorList>
            <person name="Sun X."/>
            <person name="Fei Z."/>
            <person name="Harrison M."/>
        </authorList>
    </citation>
    <scope>NUCLEOTIDE SEQUENCE [LARGE SCALE GENOMIC DNA]</scope>
    <source>
        <strain evidence="1 2">IT104</strain>
    </source>
</reference>
<organism evidence="1 2">
    <name type="scientific">Diversispora epigaea</name>
    <dbReference type="NCBI Taxonomy" id="1348612"/>
    <lineage>
        <taxon>Eukaryota</taxon>
        <taxon>Fungi</taxon>
        <taxon>Fungi incertae sedis</taxon>
        <taxon>Mucoromycota</taxon>
        <taxon>Glomeromycotina</taxon>
        <taxon>Glomeromycetes</taxon>
        <taxon>Diversisporales</taxon>
        <taxon>Diversisporaceae</taxon>
        <taxon>Diversispora</taxon>
    </lineage>
</organism>
<evidence type="ECO:0000313" key="2">
    <source>
        <dbReference type="Proteomes" id="UP000266861"/>
    </source>
</evidence>
<dbReference type="OrthoDB" id="7862313at2759"/>
<keyword evidence="2" id="KW-1185">Reference proteome</keyword>
<dbReference type="AlphaFoldDB" id="A0A397H6A2"/>
<dbReference type="STRING" id="1348612.A0A397H6A2"/>
<comment type="caution">
    <text evidence="1">The sequence shown here is derived from an EMBL/GenBank/DDBJ whole genome shotgun (WGS) entry which is preliminary data.</text>
</comment>
<name>A0A397H6A2_9GLOM</name>